<keyword evidence="2" id="KW-0012">Acyltransferase</keyword>
<dbReference type="EMBL" id="JAMJPK010000001">
    <property type="protein sequence ID" value="MCL7939449.1"/>
    <property type="molecule type" value="Genomic_DNA"/>
</dbReference>
<dbReference type="GO" id="GO:0016746">
    <property type="term" value="F:acyltransferase activity"/>
    <property type="evidence" value="ECO:0007669"/>
    <property type="project" value="UniProtKB-KW"/>
</dbReference>
<dbReference type="PROSITE" id="PS51186">
    <property type="entry name" value="GNAT"/>
    <property type="match status" value="1"/>
</dbReference>
<accession>A0ABT0SYD3</accession>
<comment type="caution">
    <text evidence="2">The sequence shown here is derived from an EMBL/GenBank/DDBJ whole genome shotgun (WGS) entry which is preliminary data.</text>
</comment>
<keyword evidence="3" id="KW-1185">Reference proteome</keyword>
<dbReference type="Proteomes" id="UP001165369">
    <property type="component" value="Unassembled WGS sequence"/>
</dbReference>
<protein>
    <submittedName>
        <fullName evidence="2">UDP-4-amino-4, 6-dideoxy-N-acetyl-beta-L-altrosamine N-acetyltransferase</fullName>
        <ecNumber evidence="2">2.3.1.202</ecNumber>
    </submittedName>
</protein>
<dbReference type="SUPFAM" id="SSF55729">
    <property type="entry name" value="Acyl-CoA N-acyltransferases (Nat)"/>
    <property type="match status" value="1"/>
</dbReference>
<dbReference type="NCBIfam" id="TIGR03585">
    <property type="entry name" value="PseH"/>
    <property type="match status" value="1"/>
</dbReference>
<evidence type="ECO:0000259" key="1">
    <source>
        <dbReference type="PROSITE" id="PS51186"/>
    </source>
</evidence>
<dbReference type="PANTHER" id="PTHR43415:SF3">
    <property type="entry name" value="GNAT-FAMILY ACETYLTRANSFERASE"/>
    <property type="match status" value="1"/>
</dbReference>
<name>A0ABT0SYD3_9GAMM</name>
<dbReference type="RefSeq" id="WP_250059439.1">
    <property type="nucleotide sequence ID" value="NZ_JAMJPK010000001.1"/>
</dbReference>
<reference evidence="2" key="1">
    <citation type="submission" date="2022-05" db="EMBL/GenBank/DDBJ databases">
        <title>Halomonas geminus sp. nov. and Halomonas llamarensis sp. nov. isolated from high-altitude salars of the Atacama Desert.</title>
        <authorList>
            <person name="Hintersatz C."/>
            <person name="Rojas L.A."/>
            <person name="Wei T.-S."/>
            <person name="Kutschke S."/>
            <person name="Lehmann F."/>
            <person name="Jain R."/>
            <person name="Pollmann K."/>
        </authorList>
    </citation>
    <scope>NUCLEOTIDE SEQUENCE</scope>
    <source>
        <strain evidence="2">ATCH28</strain>
    </source>
</reference>
<dbReference type="Gene3D" id="3.40.630.30">
    <property type="match status" value="1"/>
</dbReference>
<evidence type="ECO:0000313" key="3">
    <source>
        <dbReference type="Proteomes" id="UP001165369"/>
    </source>
</evidence>
<proteinExistence type="predicted"/>
<dbReference type="EC" id="2.3.1.202" evidence="2"/>
<evidence type="ECO:0000313" key="2">
    <source>
        <dbReference type="EMBL" id="MCL7939449.1"/>
    </source>
</evidence>
<dbReference type="InterPro" id="IPR020036">
    <property type="entry name" value="PseH"/>
</dbReference>
<keyword evidence="2" id="KW-0808">Transferase</keyword>
<gene>
    <name evidence="2" type="primary">pseH</name>
    <name evidence="2" type="ORF">M8009_03900</name>
</gene>
<dbReference type="InterPro" id="IPR000182">
    <property type="entry name" value="GNAT_dom"/>
</dbReference>
<feature type="domain" description="N-acetyltransferase" evidence="1">
    <location>
        <begin position="6"/>
        <end position="174"/>
    </location>
</feature>
<dbReference type="InterPro" id="IPR016181">
    <property type="entry name" value="Acyl_CoA_acyltransferase"/>
</dbReference>
<sequence>MTADSVHLRPLQEMDLERIRTWRNHPEVRRFMYTQHAISADEHHGWFQRARNDPDRHLMIVERQFCDAASEPFGFVNLHVVDTHARRAVWGFYLAPEAPRGSGRALGEAALVHAFATLKLHKLCGEALASNDRSIRFHQRLGFEQEARLRDHHFDGRTYHDVIGFGLLAADWQPRQGATTP</sequence>
<organism evidence="2 3">
    <name type="scientific">Halomonas gemina</name>
    <dbReference type="NCBI Taxonomy" id="2945105"/>
    <lineage>
        <taxon>Bacteria</taxon>
        <taxon>Pseudomonadati</taxon>
        <taxon>Pseudomonadota</taxon>
        <taxon>Gammaproteobacteria</taxon>
        <taxon>Oceanospirillales</taxon>
        <taxon>Halomonadaceae</taxon>
        <taxon>Halomonas</taxon>
    </lineage>
</organism>
<dbReference type="Pfam" id="PF13302">
    <property type="entry name" value="Acetyltransf_3"/>
    <property type="match status" value="1"/>
</dbReference>
<dbReference type="PANTHER" id="PTHR43415">
    <property type="entry name" value="SPERMIDINE N(1)-ACETYLTRANSFERASE"/>
    <property type="match status" value="1"/>
</dbReference>